<proteinExistence type="predicted"/>
<dbReference type="SMART" id="SM00345">
    <property type="entry name" value="HTH_GNTR"/>
    <property type="match status" value="1"/>
</dbReference>
<evidence type="ECO:0000256" key="1">
    <source>
        <dbReference type="ARBA" id="ARBA00023015"/>
    </source>
</evidence>
<dbReference type="PANTHER" id="PTHR43537">
    <property type="entry name" value="TRANSCRIPTIONAL REGULATOR, GNTR FAMILY"/>
    <property type="match status" value="1"/>
</dbReference>
<dbReference type="PANTHER" id="PTHR43537:SF5">
    <property type="entry name" value="UXU OPERON TRANSCRIPTIONAL REGULATOR"/>
    <property type="match status" value="1"/>
</dbReference>
<dbReference type="Proteomes" id="UP000182985">
    <property type="component" value="Unassembled WGS sequence"/>
</dbReference>
<dbReference type="CDD" id="cd07377">
    <property type="entry name" value="WHTH_GntR"/>
    <property type="match status" value="1"/>
</dbReference>
<comment type="caution">
    <text evidence="6">The sequence shown here is derived from an EMBL/GenBank/DDBJ whole genome shotgun (WGS) entry which is preliminary data.</text>
</comment>
<feature type="region of interest" description="Disordered" evidence="4">
    <location>
        <begin position="235"/>
        <end position="255"/>
    </location>
</feature>
<dbReference type="InterPro" id="IPR036388">
    <property type="entry name" value="WH-like_DNA-bd_sf"/>
</dbReference>
<dbReference type="SUPFAM" id="SSF46785">
    <property type="entry name" value="Winged helix' DNA-binding domain"/>
    <property type="match status" value="1"/>
</dbReference>
<gene>
    <name evidence="6" type="ORF">BLA27_09770</name>
</gene>
<keyword evidence="7" id="KW-1185">Reference proteome</keyword>
<accession>A0A1J6HKZ5</accession>
<evidence type="ECO:0000256" key="4">
    <source>
        <dbReference type="SAM" id="MobiDB-lite"/>
    </source>
</evidence>
<keyword evidence="1" id="KW-0805">Transcription regulation</keyword>
<keyword evidence="2" id="KW-0238">DNA-binding</keyword>
<evidence type="ECO:0000256" key="3">
    <source>
        <dbReference type="ARBA" id="ARBA00023163"/>
    </source>
</evidence>
<protein>
    <recommendedName>
        <fullName evidence="5">HTH gntR-type domain-containing protein</fullName>
    </recommendedName>
</protein>
<dbReference type="InterPro" id="IPR008920">
    <property type="entry name" value="TF_FadR/GntR_C"/>
</dbReference>
<organism evidence="6 7">
    <name type="scientific">Brucella cytisi</name>
    <dbReference type="NCBI Taxonomy" id="407152"/>
    <lineage>
        <taxon>Bacteria</taxon>
        <taxon>Pseudomonadati</taxon>
        <taxon>Pseudomonadota</taxon>
        <taxon>Alphaproteobacteria</taxon>
        <taxon>Hyphomicrobiales</taxon>
        <taxon>Brucellaceae</taxon>
        <taxon>Brucella/Ochrobactrum group</taxon>
        <taxon>Brucella</taxon>
    </lineage>
</organism>
<dbReference type="EMBL" id="MOEC01000008">
    <property type="protein sequence ID" value="OIS93596.1"/>
    <property type="molecule type" value="Genomic_DNA"/>
</dbReference>
<dbReference type="SMART" id="SM00895">
    <property type="entry name" value="FCD"/>
    <property type="match status" value="1"/>
</dbReference>
<dbReference type="OrthoDB" id="284307at2"/>
<dbReference type="InterPro" id="IPR000524">
    <property type="entry name" value="Tscrpt_reg_HTH_GntR"/>
</dbReference>
<dbReference type="PRINTS" id="PR00035">
    <property type="entry name" value="HTHGNTR"/>
</dbReference>
<dbReference type="Gene3D" id="1.10.10.10">
    <property type="entry name" value="Winged helix-like DNA-binding domain superfamily/Winged helix DNA-binding domain"/>
    <property type="match status" value="1"/>
</dbReference>
<dbReference type="InterPro" id="IPR036390">
    <property type="entry name" value="WH_DNA-bd_sf"/>
</dbReference>
<sequence>MSMMGRDPNSTRALEQLRALLAANMSDREVRLPPERELAARFGVGRRAVRAALDILEEEGAIWRRQGQGTFGGERMPIGRGLARGIAGFTNPIEVMDVRIEIEPALARMAAARATPALVEQLQRLAMKAEQSADVASWERWDSAFHSRIAGASGNHLFIAIMGIIDEIRRNDAWQQFRARVRSSGRNALSVAQHDAILDAIRRFHPLDAEEAMRTHLVSLRAAVVGEIGGVARMQTTSHAPQAEASLSRKNDDIK</sequence>
<dbReference type="AlphaFoldDB" id="A0A1J6HKZ5"/>
<dbReference type="RefSeq" id="WP_071631578.1">
    <property type="nucleotide sequence ID" value="NZ_MOEC01000008.1"/>
</dbReference>
<dbReference type="GO" id="GO:0003677">
    <property type="term" value="F:DNA binding"/>
    <property type="evidence" value="ECO:0007669"/>
    <property type="project" value="UniProtKB-KW"/>
</dbReference>
<evidence type="ECO:0000313" key="6">
    <source>
        <dbReference type="EMBL" id="OIS93596.1"/>
    </source>
</evidence>
<evidence type="ECO:0000259" key="5">
    <source>
        <dbReference type="PROSITE" id="PS50949"/>
    </source>
</evidence>
<reference evidence="6 7" key="1">
    <citation type="submission" date="2016-10" db="EMBL/GenBank/DDBJ databases">
        <title>The Draft Genome Sequence of the Potato Rhizosphere Bacteria Ochrobactrum sp. IPA7.2.</title>
        <authorList>
            <person name="Gogoleva N.E."/>
            <person name="Khlopko Y.A."/>
            <person name="Burygin G.L."/>
            <person name="Plotnikov A.O."/>
        </authorList>
    </citation>
    <scope>NUCLEOTIDE SEQUENCE [LARGE SCALE GENOMIC DNA]</scope>
    <source>
        <strain evidence="6 7">IPA7.2</strain>
    </source>
</reference>
<dbReference type="Pfam" id="PF00392">
    <property type="entry name" value="GntR"/>
    <property type="match status" value="1"/>
</dbReference>
<evidence type="ECO:0000313" key="7">
    <source>
        <dbReference type="Proteomes" id="UP000182985"/>
    </source>
</evidence>
<evidence type="ECO:0000256" key="2">
    <source>
        <dbReference type="ARBA" id="ARBA00023125"/>
    </source>
</evidence>
<keyword evidence="3" id="KW-0804">Transcription</keyword>
<dbReference type="PROSITE" id="PS50949">
    <property type="entry name" value="HTH_GNTR"/>
    <property type="match status" value="1"/>
</dbReference>
<feature type="domain" description="HTH gntR-type" evidence="5">
    <location>
        <begin position="7"/>
        <end position="75"/>
    </location>
</feature>
<dbReference type="GO" id="GO:0003700">
    <property type="term" value="F:DNA-binding transcription factor activity"/>
    <property type="evidence" value="ECO:0007669"/>
    <property type="project" value="InterPro"/>
</dbReference>
<dbReference type="Gene3D" id="1.20.120.530">
    <property type="entry name" value="GntR ligand-binding domain-like"/>
    <property type="match status" value="1"/>
</dbReference>
<dbReference type="SUPFAM" id="SSF48008">
    <property type="entry name" value="GntR ligand-binding domain-like"/>
    <property type="match status" value="1"/>
</dbReference>
<dbReference type="Pfam" id="PF07729">
    <property type="entry name" value="FCD"/>
    <property type="match status" value="1"/>
</dbReference>
<dbReference type="InterPro" id="IPR011711">
    <property type="entry name" value="GntR_C"/>
</dbReference>
<name>A0A1J6HKZ5_9HYPH</name>